<organism evidence="3">
    <name type="scientific">Xenopus laevis</name>
    <name type="common">African clawed frog</name>
    <dbReference type="NCBI Taxonomy" id="8355"/>
    <lineage>
        <taxon>Eukaryota</taxon>
        <taxon>Metazoa</taxon>
        <taxon>Chordata</taxon>
        <taxon>Craniata</taxon>
        <taxon>Vertebrata</taxon>
        <taxon>Euteleostomi</taxon>
        <taxon>Amphibia</taxon>
        <taxon>Batrachia</taxon>
        <taxon>Anura</taxon>
        <taxon>Pipoidea</taxon>
        <taxon>Pipidae</taxon>
        <taxon>Xenopodinae</taxon>
        <taxon>Xenopus</taxon>
        <taxon>Xenopus</taxon>
    </lineage>
</organism>
<reference evidence="2 3" key="1">
    <citation type="submission" date="2022-04" db="UniProtKB">
        <authorList>
            <consortium name="RefSeq"/>
        </authorList>
    </citation>
    <scope>IDENTIFICATION</scope>
    <source>
        <strain evidence="2 3">J_2021</strain>
        <tissue evidence="2 3">Erythrocytes</tissue>
    </source>
</reference>
<dbReference type="RefSeq" id="XP_018093794.1">
    <property type="nucleotide sequence ID" value="XM_018238305.2"/>
</dbReference>
<dbReference type="GeneID" id="108702694"/>
<dbReference type="RefSeq" id="XP_018093792.1">
    <property type="nucleotide sequence ID" value="XM_018238303.2"/>
</dbReference>
<dbReference type="InterPro" id="IPR003360">
    <property type="entry name" value="US22-like"/>
</dbReference>
<dbReference type="OMA" id="MTCEDRR"/>
<dbReference type="PaxDb" id="8355-A0A1L8EM46"/>
<evidence type="ECO:0000313" key="4">
    <source>
        <dbReference type="RefSeq" id="XP_018093794.1"/>
    </source>
</evidence>
<accession>A0A1L8EM46</accession>
<dbReference type="Pfam" id="PF02393">
    <property type="entry name" value="US22"/>
    <property type="match status" value="1"/>
</dbReference>
<keyword evidence="1" id="KW-1185">Reference proteome</keyword>
<gene>
    <name evidence="2 3 4" type="primary">LOC108702694</name>
</gene>
<dbReference type="KEGG" id="xla:108702694"/>
<name>A0A1L8EM46_XENLA</name>
<evidence type="ECO:0000313" key="3">
    <source>
        <dbReference type="RefSeq" id="XP_018093793.1"/>
    </source>
</evidence>
<dbReference type="AlphaFoldDB" id="A0A1L8EM46"/>
<dbReference type="RefSeq" id="XP_018093793.1">
    <property type="nucleotide sequence ID" value="XM_018238304.2"/>
</dbReference>
<evidence type="ECO:0000313" key="2">
    <source>
        <dbReference type="RefSeq" id="XP_018093792.1"/>
    </source>
</evidence>
<dbReference type="Proteomes" id="UP000186698">
    <property type="component" value="Chromosome 9_10S"/>
</dbReference>
<protein>
    <submittedName>
        <fullName evidence="2 3">Uncharacterized protein LOC108702694</fullName>
    </submittedName>
</protein>
<proteinExistence type="predicted"/>
<dbReference type="OrthoDB" id="9935986at2759"/>
<evidence type="ECO:0000313" key="1">
    <source>
        <dbReference type="Proteomes" id="UP000186698"/>
    </source>
</evidence>
<sequence>MASAVVYQSIVLKKDCSSLGSTNGFNVNVEEQELAKTLQKNSADLNSVSKYVQRNNEKLLFLENGCCLRICDLNGTVYRGQNYMLESWKNLYLPKKTNIVVLGALDNFPSMAPGMQMIVLVAEDGRIFLYEDEEMHKTADSLQEFFKDGIKFTGETYCYCSPPSSVTSVEDKEVQQEVLKLRKEAQQFVEKHANELLSLLDKL</sequence>